<proteinExistence type="inferred from homology"/>
<dbReference type="InterPro" id="IPR007702">
    <property type="entry name" value="Janus"/>
</dbReference>
<dbReference type="GO" id="GO:0005737">
    <property type="term" value="C:cytoplasm"/>
    <property type="evidence" value="ECO:0007669"/>
    <property type="project" value="UniProtKB-SubCell"/>
</dbReference>
<evidence type="ECO:0000256" key="3">
    <source>
        <dbReference type="ARBA" id="ARBA00010971"/>
    </source>
</evidence>
<evidence type="ECO:0000256" key="2">
    <source>
        <dbReference type="ARBA" id="ARBA00004496"/>
    </source>
</evidence>
<comment type="function">
    <text evidence="1">Exhibits phosphohistidine phosphatase activity.</text>
</comment>
<comment type="catalytic activity">
    <reaction evidence="13">
        <text>N(tele)-phospho-L-histidyl-[protein] + H2O = L-histidyl-[protein] + phosphate</text>
        <dbReference type="Rhea" id="RHEA:47960"/>
        <dbReference type="Rhea" id="RHEA-COMP:9745"/>
        <dbReference type="Rhea" id="RHEA-COMP:10719"/>
        <dbReference type="ChEBI" id="CHEBI:15377"/>
        <dbReference type="ChEBI" id="CHEBI:29979"/>
        <dbReference type="ChEBI" id="CHEBI:43474"/>
        <dbReference type="ChEBI" id="CHEBI:83586"/>
        <dbReference type="EC" id="3.9.1.3"/>
    </reaction>
</comment>
<evidence type="ECO:0000256" key="1">
    <source>
        <dbReference type="ARBA" id="ARBA00003087"/>
    </source>
</evidence>
<comment type="similarity">
    <text evidence="3">Belongs to the janus family.</text>
</comment>
<feature type="active site" description="Proton acceptor" evidence="14">
    <location>
        <position position="55"/>
    </location>
</feature>
<evidence type="ECO:0000313" key="17">
    <source>
        <dbReference type="Proteomes" id="UP001557470"/>
    </source>
</evidence>
<comment type="subcellular location">
    <subcellularLocation>
        <location evidence="2">Cytoplasm</location>
    </subcellularLocation>
</comment>
<reference evidence="16 17" key="1">
    <citation type="submission" date="2024-06" db="EMBL/GenBank/DDBJ databases">
        <authorList>
            <person name="Pan Q."/>
            <person name="Wen M."/>
            <person name="Jouanno E."/>
            <person name="Zahm M."/>
            <person name="Klopp C."/>
            <person name="Cabau C."/>
            <person name="Louis A."/>
            <person name="Berthelot C."/>
            <person name="Parey E."/>
            <person name="Roest Crollius H."/>
            <person name="Montfort J."/>
            <person name="Robinson-Rechavi M."/>
            <person name="Bouchez O."/>
            <person name="Lampietro C."/>
            <person name="Lopez Roques C."/>
            <person name="Donnadieu C."/>
            <person name="Postlethwait J."/>
            <person name="Bobe J."/>
            <person name="Verreycken H."/>
            <person name="Guiguen Y."/>
        </authorList>
    </citation>
    <scope>NUCLEOTIDE SEQUENCE [LARGE SCALE GENOMIC DNA]</scope>
    <source>
        <strain evidence="16">Up_M1</strain>
        <tissue evidence="16">Testis</tissue>
    </source>
</reference>
<feature type="binding site" evidence="15">
    <location>
        <position position="26"/>
    </location>
    <ligand>
        <name>substrate</name>
    </ligand>
</feature>
<comment type="subunit">
    <text evidence="4">Monomer.</text>
</comment>
<dbReference type="PANTHER" id="PTHR12258:SF10">
    <property type="entry name" value="14 KDA PHOSPHOHISTIDINE PHOSPHATASE"/>
    <property type="match status" value="1"/>
</dbReference>
<dbReference type="PANTHER" id="PTHR12258">
    <property type="entry name" value="JANUS-A/JANUS-B"/>
    <property type="match status" value="1"/>
</dbReference>
<evidence type="ECO:0000256" key="9">
    <source>
        <dbReference type="ARBA" id="ARBA00022912"/>
    </source>
</evidence>
<evidence type="ECO:0000256" key="10">
    <source>
        <dbReference type="ARBA" id="ARBA00029952"/>
    </source>
</evidence>
<dbReference type="Pfam" id="PF05005">
    <property type="entry name" value="Ocnus"/>
    <property type="match status" value="1"/>
</dbReference>
<protein>
    <recommendedName>
        <fullName evidence="6">14 kDa phosphohistidine phosphatase</fullName>
        <ecNumber evidence="5">3.9.1.3</ecNumber>
    </recommendedName>
    <alternativeName>
        <fullName evidence="11">Phosphohistidine phosphatase 1</fullName>
    </alternativeName>
    <alternativeName>
        <fullName evidence="10">Protein histidine phosphatase</fullName>
    </alternativeName>
</protein>
<evidence type="ECO:0000256" key="12">
    <source>
        <dbReference type="ARBA" id="ARBA00049028"/>
    </source>
</evidence>
<comment type="catalytic activity">
    <reaction evidence="12">
        <text>N(pros)-phospho-L-histidyl-[protein] + H2O = L-histidyl-[protein] + phosphate</text>
        <dbReference type="Rhea" id="RHEA:47964"/>
        <dbReference type="Rhea" id="RHEA-COMP:9745"/>
        <dbReference type="Rhea" id="RHEA-COMP:9746"/>
        <dbReference type="ChEBI" id="CHEBI:15377"/>
        <dbReference type="ChEBI" id="CHEBI:29979"/>
        <dbReference type="ChEBI" id="CHEBI:43474"/>
        <dbReference type="ChEBI" id="CHEBI:64837"/>
        <dbReference type="EC" id="3.9.1.3"/>
    </reaction>
</comment>
<dbReference type="EMBL" id="JAGEUA010000009">
    <property type="protein sequence ID" value="KAL0965530.1"/>
    <property type="molecule type" value="Genomic_DNA"/>
</dbReference>
<keyword evidence="8" id="KW-0378">Hydrolase</keyword>
<dbReference type="InterPro" id="IPR038596">
    <property type="entry name" value="Janus_sf"/>
</dbReference>
<keyword evidence="9" id="KW-0904">Protein phosphatase</keyword>
<evidence type="ECO:0000256" key="14">
    <source>
        <dbReference type="PIRSR" id="PIRSR607702-1"/>
    </source>
</evidence>
<organism evidence="16 17">
    <name type="scientific">Umbra pygmaea</name>
    <name type="common">Eastern mudminnow</name>
    <dbReference type="NCBI Taxonomy" id="75934"/>
    <lineage>
        <taxon>Eukaryota</taxon>
        <taxon>Metazoa</taxon>
        <taxon>Chordata</taxon>
        <taxon>Craniata</taxon>
        <taxon>Vertebrata</taxon>
        <taxon>Euteleostomi</taxon>
        <taxon>Actinopterygii</taxon>
        <taxon>Neopterygii</taxon>
        <taxon>Teleostei</taxon>
        <taxon>Protacanthopterygii</taxon>
        <taxon>Esociformes</taxon>
        <taxon>Umbridae</taxon>
        <taxon>Umbra</taxon>
    </lineage>
</organism>
<evidence type="ECO:0000256" key="6">
    <source>
        <dbReference type="ARBA" id="ARBA00014497"/>
    </source>
</evidence>
<evidence type="ECO:0000256" key="7">
    <source>
        <dbReference type="ARBA" id="ARBA00022490"/>
    </source>
</evidence>
<gene>
    <name evidence="16" type="ORF">UPYG_G00282500</name>
</gene>
<dbReference type="EC" id="3.9.1.3" evidence="5"/>
<keyword evidence="7" id="KW-0963">Cytoplasm</keyword>
<dbReference type="GO" id="GO:0101006">
    <property type="term" value="F:protein histidine phosphatase activity"/>
    <property type="evidence" value="ECO:0007669"/>
    <property type="project" value="UniProtKB-EC"/>
</dbReference>
<sequence>MCTQTKAAALMASLPEADIDPTGVFKYVLIRVHSKEDGDDSSVDIVRGYAWAEYHADIYDKVAEELEKGGLLDCECIGGGRIKHDCQSKKIHVYGYSMGFGKANHAVSTEKLKVRYPTYEVTWADEGY</sequence>
<evidence type="ECO:0000256" key="4">
    <source>
        <dbReference type="ARBA" id="ARBA00011245"/>
    </source>
</evidence>
<name>A0ABD0W4C8_UMBPY</name>
<keyword evidence="17" id="KW-1185">Reference proteome</keyword>
<evidence type="ECO:0000313" key="16">
    <source>
        <dbReference type="EMBL" id="KAL0965530.1"/>
    </source>
</evidence>
<evidence type="ECO:0000256" key="13">
    <source>
        <dbReference type="ARBA" id="ARBA00049335"/>
    </source>
</evidence>
<evidence type="ECO:0000256" key="5">
    <source>
        <dbReference type="ARBA" id="ARBA00011945"/>
    </source>
</evidence>
<dbReference type="SUPFAM" id="SSF143724">
    <property type="entry name" value="PHP14-like"/>
    <property type="match status" value="1"/>
</dbReference>
<comment type="caution">
    <text evidence="16">The sequence shown here is derived from an EMBL/GenBank/DDBJ whole genome shotgun (WGS) entry which is preliminary data.</text>
</comment>
<evidence type="ECO:0000256" key="15">
    <source>
        <dbReference type="PIRSR" id="PIRSR607702-2"/>
    </source>
</evidence>
<evidence type="ECO:0000256" key="8">
    <source>
        <dbReference type="ARBA" id="ARBA00022801"/>
    </source>
</evidence>
<dbReference type="Proteomes" id="UP001557470">
    <property type="component" value="Unassembled WGS sequence"/>
</dbReference>
<evidence type="ECO:0000256" key="11">
    <source>
        <dbReference type="ARBA" id="ARBA00030831"/>
    </source>
</evidence>
<dbReference type="Gene3D" id="3.50.20.20">
    <property type="entry name" value="Janus/Ocnus"/>
    <property type="match status" value="1"/>
</dbReference>
<accession>A0ABD0W4C8</accession>
<dbReference type="AlphaFoldDB" id="A0ABD0W4C8"/>
<dbReference type="FunFam" id="3.50.20.20:FF:000001">
    <property type="entry name" value="14 kDa phosphohistidine phosphatase"/>
    <property type="match status" value="1"/>
</dbReference>